<comment type="caution">
    <text evidence="1">The sequence shown here is derived from an EMBL/GenBank/DDBJ whole genome shotgun (WGS) entry which is preliminary data.</text>
</comment>
<reference evidence="1" key="1">
    <citation type="submission" date="2021-02" db="EMBL/GenBank/DDBJ databases">
        <authorList>
            <person name="Nowell W R."/>
        </authorList>
    </citation>
    <scope>NUCLEOTIDE SEQUENCE</scope>
</reference>
<name>A0A819T9F4_9BILA</name>
<dbReference type="PANTHER" id="PTHR35596:SF1">
    <property type="entry name" value="MICROBIAL-TYPE PARG CATALYTIC DOMAIN-CONTAINING PROTEIN"/>
    <property type="match status" value="1"/>
</dbReference>
<evidence type="ECO:0000313" key="1">
    <source>
        <dbReference type="EMBL" id="CAF4069108.1"/>
    </source>
</evidence>
<dbReference type="AlphaFoldDB" id="A0A819T9F4"/>
<accession>A0A819T9F4</accession>
<dbReference type="InterPro" id="IPR043472">
    <property type="entry name" value="Macro_dom-like"/>
</dbReference>
<dbReference type="Proteomes" id="UP000663823">
    <property type="component" value="Unassembled WGS sequence"/>
</dbReference>
<sequence>MSVLKIGAFQNPPKHIAQLFHEVIATKYKKSFKYIVFAIINDHNAMKAHNPTGNIQPFAEVFQVDTLSIDELQERFS</sequence>
<dbReference type="EMBL" id="CAJOAX010010105">
    <property type="protein sequence ID" value="CAF4069108.1"/>
    <property type="molecule type" value="Genomic_DNA"/>
</dbReference>
<proteinExistence type="predicted"/>
<evidence type="ECO:0000313" key="2">
    <source>
        <dbReference type="Proteomes" id="UP000663823"/>
    </source>
</evidence>
<dbReference type="Gene3D" id="3.40.220.10">
    <property type="entry name" value="Leucine Aminopeptidase, subunit E, domain 1"/>
    <property type="match status" value="1"/>
</dbReference>
<organism evidence="1 2">
    <name type="scientific">Rotaria sordida</name>
    <dbReference type="NCBI Taxonomy" id="392033"/>
    <lineage>
        <taxon>Eukaryota</taxon>
        <taxon>Metazoa</taxon>
        <taxon>Spiralia</taxon>
        <taxon>Gnathifera</taxon>
        <taxon>Rotifera</taxon>
        <taxon>Eurotatoria</taxon>
        <taxon>Bdelloidea</taxon>
        <taxon>Philodinida</taxon>
        <taxon>Philodinidae</taxon>
        <taxon>Rotaria</taxon>
    </lineage>
</organism>
<gene>
    <name evidence="1" type="ORF">OTI717_LOCUS32564</name>
</gene>
<protein>
    <submittedName>
        <fullName evidence="1">Uncharacterized protein</fullName>
    </submittedName>
</protein>
<dbReference type="PANTHER" id="PTHR35596">
    <property type="entry name" value="DUF2263 DOMAIN-CONTAINING PROTEIN"/>
    <property type="match status" value="1"/>
</dbReference>